<evidence type="ECO:0000259" key="10">
    <source>
        <dbReference type="Pfam" id="PF04290"/>
    </source>
</evidence>
<evidence type="ECO:0000313" key="12">
    <source>
        <dbReference type="Proteomes" id="UP001320898"/>
    </source>
</evidence>
<dbReference type="PANTHER" id="PTHR35011:SF2">
    <property type="entry name" value="2,3-DIKETO-L-GULONATE TRAP TRANSPORTER SMALL PERMEASE PROTEIN YIAM"/>
    <property type="match status" value="1"/>
</dbReference>
<dbReference type="Pfam" id="PF04290">
    <property type="entry name" value="DctQ"/>
    <property type="match status" value="1"/>
</dbReference>
<gene>
    <name evidence="11" type="ORF">MUB46_19015</name>
</gene>
<accession>A0AAW5R5L0</accession>
<name>A0AAW5R5L0_9HYPH</name>
<keyword evidence="7 9" id="KW-0472">Membrane</keyword>
<organism evidence="11 12">
    <name type="scientific">Microbaculum marinisediminis</name>
    <dbReference type="NCBI Taxonomy" id="2931392"/>
    <lineage>
        <taxon>Bacteria</taxon>
        <taxon>Pseudomonadati</taxon>
        <taxon>Pseudomonadota</taxon>
        <taxon>Alphaproteobacteria</taxon>
        <taxon>Hyphomicrobiales</taxon>
        <taxon>Tepidamorphaceae</taxon>
        <taxon>Microbaculum</taxon>
    </lineage>
</organism>
<sequence>MTETLTSIAKVYRTLMVALLGAMMAILFAVMCVQVFFRYGLNNSLIWAEEVCRYLLIWVSFLACGVAYQRGEIAAMRILVEALPARAAALLTLIADVAILVLLAFLVVFGWRYAVFSGGQTMPAADFIWSDVFHGEGSANLSLFWVYVSIPISMALLAVHIVIHTLSTLKALAGGTPPTSPSELGSAP</sequence>
<dbReference type="AlphaFoldDB" id="A0AAW5R5L0"/>
<evidence type="ECO:0000256" key="7">
    <source>
        <dbReference type="ARBA" id="ARBA00023136"/>
    </source>
</evidence>
<evidence type="ECO:0000256" key="6">
    <source>
        <dbReference type="ARBA" id="ARBA00022989"/>
    </source>
</evidence>
<reference evidence="11 12" key="1">
    <citation type="submission" date="2022-04" db="EMBL/GenBank/DDBJ databases">
        <authorList>
            <person name="Ye Y.-Q."/>
            <person name="Du Z.-J."/>
        </authorList>
    </citation>
    <scope>NUCLEOTIDE SEQUENCE [LARGE SCALE GENOMIC DNA]</scope>
    <source>
        <strain evidence="11 12">A6E488</strain>
    </source>
</reference>
<dbReference type="GO" id="GO:0005886">
    <property type="term" value="C:plasma membrane"/>
    <property type="evidence" value="ECO:0007669"/>
    <property type="project" value="UniProtKB-SubCell"/>
</dbReference>
<keyword evidence="3" id="KW-1003">Cell membrane</keyword>
<comment type="subunit">
    <text evidence="9">The complex comprises the extracytoplasmic solute receptor protein and the two transmembrane proteins.</text>
</comment>
<keyword evidence="5 9" id="KW-0812">Transmembrane</keyword>
<keyword evidence="4 9" id="KW-0997">Cell inner membrane</keyword>
<comment type="caution">
    <text evidence="9">Lacks conserved residue(s) required for the propagation of feature annotation.</text>
</comment>
<keyword evidence="2 9" id="KW-0813">Transport</keyword>
<evidence type="ECO:0000256" key="1">
    <source>
        <dbReference type="ARBA" id="ARBA00004429"/>
    </source>
</evidence>
<dbReference type="EMBL" id="JALIDZ010000009">
    <property type="protein sequence ID" value="MCT8973963.1"/>
    <property type="molecule type" value="Genomic_DNA"/>
</dbReference>
<evidence type="ECO:0000256" key="5">
    <source>
        <dbReference type="ARBA" id="ARBA00022692"/>
    </source>
</evidence>
<keyword evidence="6 9" id="KW-1133">Transmembrane helix</keyword>
<feature type="transmembrane region" description="Helical" evidence="9">
    <location>
        <begin position="144"/>
        <end position="163"/>
    </location>
</feature>
<dbReference type="InterPro" id="IPR055348">
    <property type="entry name" value="DctQ"/>
</dbReference>
<feature type="domain" description="Tripartite ATP-independent periplasmic transporters DctQ component" evidence="10">
    <location>
        <begin position="27"/>
        <end position="169"/>
    </location>
</feature>
<dbReference type="GO" id="GO:0022857">
    <property type="term" value="F:transmembrane transporter activity"/>
    <property type="evidence" value="ECO:0007669"/>
    <property type="project" value="UniProtKB-UniRule"/>
</dbReference>
<evidence type="ECO:0000256" key="2">
    <source>
        <dbReference type="ARBA" id="ARBA00022448"/>
    </source>
</evidence>
<comment type="caution">
    <text evidence="11">The sequence shown here is derived from an EMBL/GenBank/DDBJ whole genome shotgun (WGS) entry which is preliminary data.</text>
</comment>
<evidence type="ECO:0000256" key="8">
    <source>
        <dbReference type="ARBA" id="ARBA00038436"/>
    </source>
</evidence>
<comment type="function">
    <text evidence="9">Part of the tripartite ATP-independent periplasmic (TRAP) transport system.</text>
</comment>
<protein>
    <recommendedName>
        <fullName evidence="9">TRAP transporter small permease protein</fullName>
    </recommendedName>
</protein>
<dbReference type="Proteomes" id="UP001320898">
    <property type="component" value="Unassembled WGS sequence"/>
</dbReference>
<comment type="similarity">
    <text evidence="8 9">Belongs to the TRAP transporter small permease family.</text>
</comment>
<keyword evidence="12" id="KW-1185">Reference proteome</keyword>
<dbReference type="RefSeq" id="WP_261617543.1">
    <property type="nucleotide sequence ID" value="NZ_JALIDZ010000009.1"/>
</dbReference>
<evidence type="ECO:0000313" key="11">
    <source>
        <dbReference type="EMBL" id="MCT8973963.1"/>
    </source>
</evidence>
<dbReference type="GO" id="GO:0015740">
    <property type="term" value="P:C4-dicarboxylate transport"/>
    <property type="evidence" value="ECO:0007669"/>
    <property type="project" value="TreeGrafter"/>
</dbReference>
<evidence type="ECO:0000256" key="3">
    <source>
        <dbReference type="ARBA" id="ARBA00022475"/>
    </source>
</evidence>
<proteinExistence type="inferred from homology"/>
<feature type="transmembrane region" description="Helical" evidence="9">
    <location>
        <begin position="12"/>
        <end position="39"/>
    </location>
</feature>
<dbReference type="PANTHER" id="PTHR35011">
    <property type="entry name" value="2,3-DIKETO-L-GULONATE TRAP TRANSPORTER SMALL PERMEASE PROTEIN YIAM"/>
    <property type="match status" value="1"/>
</dbReference>
<comment type="subcellular location">
    <subcellularLocation>
        <location evidence="1 9">Cell inner membrane</location>
        <topology evidence="1 9">Multi-pass membrane protein</topology>
    </subcellularLocation>
</comment>
<evidence type="ECO:0000256" key="4">
    <source>
        <dbReference type="ARBA" id="ARBA00022519"/>
    </source>
</evidence>
<feature type="transmembrane region" description="Helical" evidence="9">
    <location>
        <begin position="89"/>
        <end position="113"/>
    </location>
</feature>
<dbReference type="InterPro" id="IPR007387">
    <property type="entry name" value="TRAP_DctQ"/>
</dbReference>
<evidence type="ECO:0000256" key="9">
    <source>
        <dbReference type="RuleBase" id="RU369079"/>
    </source>
</evidence>